<sequence length="41" mass="4768">MRGAQTRPCVSLADCKRRKFFSYKFRFGFVNILEISNIVAP</sequence>
<dbReference type="PATRIC" id="fig|1218565.3.peg.2485"/>
<comment type="caution">
    <text evidence="1">The sequence shown here is derived from an EMBL/GenBank/DDBJ whole genome shotgun (WGS) entry which is preliminary data.</text>
</comment>
<dbReference type="EMBL" id="ANIK01000052">
    <property type="protein sequence ID" value="EMJ94404.1"/>
    <property type="molecule type" value="Genomic_DNA"/>
</dbReference>
<gene>
    <name evidence="1" type="ORF">LEP1GSC194_2794</name>
</gene>
<organism evidence="1 2">
    <name type="scientific">Leptospira alstonii serovar Sichuan str. 79601</name>
    <dbReference type="NCBI Taxonomy" id="1218565"/>
    <lineage>
        <taxon>Bacteria</taxon>
        <taxon>Pseudomonadati</taxon>
        <taxon>Spirochaetota</taxon>
        <taxon>Spirochaetia</taxon>
        <taxon>Leptospirales</taxon>
        <taxon>Leptospiraceae</taxon>
        <taxon>Leptospira</taxon>
    </lineage>
</organism>
<reference evidence="1 2" key="1">
    <citation type="submission" date="2013-01" db="EMBL/GenBank/DDBJ databases">
        <authorList>
            <person name="Harkins D.M."/>
            <person name="Durkin A.S."/>
            <person name="Brinkac L.M."/>
            <person name="Haft D.H."/>
            <person name="Selengut J.D."/>
            <person name="Sanka R."/>
            <person name="DePew J."/>
            <person name="Purushe J."/>
            <person name="Galloway R.L."/>
            <person name="Vinetz J.M."/>
            <person name="Sutton G.G."/>
            <person name="Nierman W.C."/>
            <person name="Fouts D.E."/>
        </authorList>
    </citation>
    <scope>NUCLEOTIDE SEQUENCE [LARGE SCALE GENOMIC DNA]</scope>
    <source>
        <strain evidence="1 2">79601</strain>
    </source>
</reference>
<name>M6CRT0_9LEPT</name>
<proteinExistence type="predicted"/>
<evidence type="ECO:0000313" key="1">
    <source>
        <dbReference type="EMBL" id="EMJ94404.1"/>
    </source>
</evidence>
<accession>M6CRT0</accession>
<dbReference type="AlphaFoldDB" id="M6CRT0"/>
<evidence type="ECO:0000313" key="2">
    <source>
        <dbReference type="Proteomes" id="UP000011988"/>
    </source>
</evidence>
<dbReference type="Proteomes" id="UP000011988">
    <property type="component" value="Unassembled WGS sequence"/>
</dbReference>
<protein>
    <submittedName>
        <fullName evidence="1">Uncharacterized protein</fullName>
    </submittedName>
</protein>